<dbReference type="AlphaFoldDB" id="A0A016U637"/>
<organism evidence="2 3">
    <name type="scientific">Ancylostoma ceylanicum</name>
    <dbReference type="NCBI Taxonomy" id="53326"/>
    <lineage>
        <taxon>Eukaryota</taxon>
        <taxon>Metazoa</taxon>
        <taxon>Ecdysozoa</taxon>
        <taxon>Nematoda</taxon>
        <taxon>Chromadorea</taxon>
        <taxon>Rhabditida</taxon>
        <taxon>Rhabditina</taxon>
        <taxon>Rhabditomorpha</taxon>
        <taxon>Strongyloidea</taxon>
        <taxon>Ancylostomatidae</taxon>
        <taxon>Ancylostomatinae</taxon>
        <taxon>Ancylostoma</taxon>
    </lineage>
</organism>
<keyword evidence="3" id="KW-1185">Reference proteome</keyword>
<comment type="caution">
    <text evidence="2">The sequence shown here is derived from an EMBL/GenBank/DDBJ whole genome shotgun (WGS) entry which is preliminary data.</text>
</comment>
<dbReference type="Proteomes" id="UP000024635">
    <property type="component" value="Unassembled WGS sequence"/>
</dbReference>
<gene>
    <name evidence="2" type="primary">Acey_s0057.g2726</name>
    <name evidence="2" type="ORF">Y032_0057g2726</name>
</gene>
<dbReference type="OrthoDB" id="5876729at2759"/>
<feature type="region of interest" description="Disordered" evidence="1">
    <location>
        <begin position="68"/>
        <end position="118"/>
    </location>
</feature>
<sequence>MTVICSLSEAIETSEGHEAYEKVKRAALRLERDRRAAAQMSTMRTSQPFQRRVEWEIPYTISSYTISRSDNSDKELERPEPALHRQESRTVDLGVGDVDTARKVSAPRYGGEMERRPR</sequence>
<accession>A0A016U637</accession>
<reference evidence="3" key="1">
    <citation type="journal article" date="2015" name="Nat. Genet.">
        <title>The genome and transcriptome of the zoonotic hookworm Ancylostoma ceylanicum identify infection-specific gene families.</title>
        <authorList>
            <person name="Schwarz E.M."/>
            <person name="Hu Y."/>
            <person name="Antoshechkin I."/>
            <person name="Miller M.M."/>
            <person name="Sternberg P.W."/>
            <person name="Aroian R.V."/>
        </authorList>
    </citation>
    <scope>NUCLEOTIDE SEQUENCE</scope>
    <source>
        <strain evidence="3">HY135</strain>
    </source>
</reference>
<name>A0A016U637_9BILA</name>
<feature type="compositionally biased region" description="Basic and acidic residues" evidence="1">
    <location>
        <begin position="70"/>
        <end position="90"/>
    </location>
</feature>
<evidence type="ECO:0000313" key="3">
    <source>
        <dbReference type="Proteomes" id="UP000024635"/>
    </source>
</evidence>
<evidence type="ECO:0000313" key="2">
    <source>
        <dbReference type="EMBL" id="EYC10028.1"/>
    </source>
</evidence>
<protein>
    <submittedName>
        <fullName evidence="2">Uncharacterized protein</fullName>
    </submittedName>
</protein>
<proteinExistence type="predicted"/>
<evidence type="ECO:0000256" key="1">
    <source>
        <dbReference type="SAM" id="MobiDB-lite"/>
    </source>
</evidence>
<dbReference type="EMBL" id="JARK01001393">
    <property type="protein sequence ID" value="EYC10028.1"/>
    <property type="molecule type" value="Genomic_DNA"/>
</dbReference>